<proteinExistence type="predicted"/>
<reference evidence="2" key="1">
    <citation type="journal article" date="2020" name="Stud. Mycol.">
        <title>101 Dothideomycetes genomes: a test case for predicting lifestyles and emergence of pathogens.</title>
        <authorList>
            <person name="Haridas S."/>
            <person name="Albert R."/>
            <person name="Binder M."/>
            <person name="Bloem J."/>
            <person name="Labutti K."/>
            <person name="Salamov A."/>
            <person name="Andreopoulos B."/>
            <person name="Baker S."/>
            <person name="Barry K."/>
            <person name="Bills G."/>
            <person name="Bluhm B."/>
            <person name="Cannon C."/>
            <person name="Castanera R."/>
            <person name="Culley D."/>
            <person name="Daum C."/>
            <person name="Ezra D."/>
            <person name="Gonzalez J."/>
            <person name="Henrissat B."/>
            <person name="Kuo A."/>
            <person name="Liang C."/>
            <person name="Lipzen A."/>
            <person name="Lutzoni F."/>
            <person name="Magnuson J."/>
            <person name="Mondo S."/>
            <person name="Nolan M."/>
            <person name="Ohm R."/>
            <person name="Pangilinan J."/>
            <person name="Park H.-J."/>
            <person name="Ramirez L."/>
            <person name="Alfaro M."/>
            <person name="Sun H."/>
            <person name="Tritt A."/>
            <person name="Yoshinaga Y."/>
            <person name="Zwiers L.-H."/>
            <person name="Turgeon B."/>
            <person name="Goodwin S."/>
            <person name="Spatafora J."/>
            <person name="Crous P."/>
            <person name="Grigoriev I."/>
        </authorList>
    </citation>
    <scope>NUCLEOTIDE SEQUENCE</scope>
    <source>
        <strain evidence="2">CBS 690.94</strain>
    </source>
</reference>
<evidence type="ECO:0000313" key="3">
    <source>
        <dbReference type="Proteomes" id="UP000799764"/>
    </source>
</evidence>
<evidence type="ECO:0008006" key="4">
    <source>
        <dbReference type="Google" id="ProtNLM"/>
    </source>
</evidence>
<feature type="compositionally biased region" description="Basic and acidic residues" evidence="1">
    <location>
        <begin position="89"/>
        <end position="100"/>
    </location>
</feature>
<evidence type="ECO:0000313" key="2">
    <source>
        <dbReference type="EMBL" id="KAF2444393.1"/>
    </source>
</evidence>
<accession>A0A9P4PJM4</accession>
<dbReference type="OrthoDB" id="5410873at2759"/>
<name>A0A9P4PJM4_9PLEO</name>
<dbReference type="AlphaFoldDB" id="A0A9P4PJM4"/>
<feature type="region of interest" description="Disordered" evidence="1">
    <location>
        <begin position="386"/>
        <end position="422"/>
    </location>
</feature>
<gene>
    <name evidence="2" type="ORF">P171DRAFT_432436</name>
</gene>
<comment type="caution">
    <text evidence="2">The sequence shown here is derived from an EMBL/GenBank/DDBJ whole genome shotgun (WGS) entry which is preliminary data.</text>
</comment>
<sequence>MQRTQVSRLESLPSELFLSITEYAGFDGRLSLSAANSNCRSLLLQSIFRTLRVTSDEEEADEVLKLAKRIGGNVRAIAFHGTAGPNLSEEGKRDEVEDNTHPSPKTPRDSSIPEQVLPAPAAALLSGAHLPNASTLIVHFAFDFENNDLGDGIWDSRDDLSDGSSMYVFTVPETNQAMLAESEAEFPWRRLMSQTWGAASQNKNITSLVVGDLIPKAVTSWFDSQWARFLSQLSDADIQLWGGDNGAGWEVGTLDGYMYFVSQLDRYFLGAMTNVKKLRLSCYEHGPLGSRWTDVEDTMALRVRSGCLPRLEELRLEYAAICPELGEFLVARGETLRKVALHECFASREYRVDEEDVRMTWAELFSALRAARPTYDSFTVTNDAPPPLTFKEWQRSKDGGGGGEGKDADDEEESEGVKSVRAEMARHPEKMLFMYATLTDKYGDRWPELDVIRTHFQAGKDMEEFGKLMRLVGKSGEA</sequence>
<protein>
    <recommendedName>
        <fullName evidence="4">F-box domain-containing protein</fullName>
    </recommendedName>
</protein>
<organism evidence="2 3">
    <name type="scientific">Karstenula rhodostoma CBS 690.94</name>
    <dbReference type="NCBI Taxonomy" id="1392251"/>
    <lineage>
        <taxon>Eukaryota</taxon>
        <taxon>Fungi</taxon>
        <taxon>Dikarya</taxon>
        <taxon>Ascomycota</taxon>
        <taxon>Pezizomycotina</taxon>
        <taxon>Dothideomycetes</taxon>
        <taxon>Pleosporomycetidae</taxon>
        <taxon>Pleosporales</taxon>
        <taxon>Massarineae</taxon>
        <taxon>Didymosphaeriaceae</taxon>
        <taxon>Karstenula</taxon>
    </lineage>
</organism>
<evidence type="ECO:0000256" key="1">
    <source>
        <dbReference type="SAM" id="MobiDB-lite"/>
    </source>
</evidence>
<dbReference type="EMBL" id="MU001501">
    <property type="protein sequence ID" value="KAF2444393.1"/>
    <property type="molecule type" value="Genomic_DNA"/>
</dbReference>
<keyword evidence="3" id="KW-1185">Reference proteome</keyword>
<dbReference type="Proteomes" id="UP000799764">
    <property type="component" value="Unassembled WGS sequence"/>
</dbReference>
<feature type="region of interest" description="Disordered" evidence="1">
    <location>
        <begin position="81"/>
        <end position="114"/>
    </location>
</feature>